<proteinExistence type="predicted"/>
<dbReference type="Gene3D" id="3.30.465.10">
    <property type="match status" value="1"/>
</dbReference>
<dbReference type="SUPFAM" id="SSF55447">
    <property type="entry name" value="CO dehydrogenase flavoprotein C-terminal domain-like"/>
    <property type="match status" value="1"/>
</dbReference>
<dbReference type="SMART" id="SM01092">
    <property type="entry name" value="CO_deh_flav_C"/>
    <property type="match status" value="1"/>
</dbReference>
<dbReference type="RefSeq" id="WP_085327173.1">
    <property type="nucleotide sequence ID" value="NZ_NCXP01000040.1"/>
</dbReference>
<comment type="caution">
    <text evidence="5">The sequence shown here is derived from an EMBL/GenBank/DDBJ whole genome shotgun (WGS) entry which is preliminary data.</text>
</comment>
<evidence type="ECO:0000259" key="4">
    <source>
        <dbReference type="PROSITE" id="PS51387"/>
    </source>
</evidence>
<dbReference type="PANTHER" id="PTHR42659:SF2">
    <property type="entry name" value="XANTHINE DEHYDROGENASE SUBUNIT C-RELATED"/>
    <property type="match status" value="1"/>
</dbReference>
<dbReference type="FunFam" id="3.30.465.10:FF:000017">
    <property type="entry name" value="Xanthine dehydrogenase, FAD binding subunit"/>
    <property type="match status" value="1"/>
</dbReference>
<evidence type="ECO:0000313" key="5">
    <source>
        <dbReference type="EMBL" id="OSC38128.1"/>
    </source>
</evidence>
<dbReference type="Pfam" id="PF03450">
    <property type="entry name" value="CO_deh_flav_C"/>
    <property type="match status" value="1"/>
</dbReference>
<dbReference type="InterPro" id="IPR036683">
    <property type="entry name" value="CO_DH_flav_C_dom_sf"/>
</dbReference>
<dbReference type="GO" id="GO:0071949">
    <property type="term" value="F:FAD binding"/>
    <property type="evidence" value="ECO:0007669"/>
    <property type="project" value="InterPro"/>
</dbReference>
<dbReference type="InterPro" id="IPR016167">
    <property type="entry name" value="FAD-bd_PCMH_sub1"/>
</dbReference>
<dbReference type="Gene3D" id="3.30.390.50">
    <property type="entry name" value="CO dehydrogenase flavoprotein, C-terminal domain"/>
    <property type="match status" value="1"/>
</dbReference>
<dbReference type="InterPro" id="IPR036318">
    <property type="entry name" value="FAD-bd_PCMH-like_sf"/>
</dbReference>
<dbReference type="Pfam" id="PF00941">
    <property type="entry name" value="FAD_binding_5"/>
    <property type="match status" value="1"/>
</dbReference>
<dbReference type="Proteomes" id="UP000193247">
    <property type="component" value="Unassembled WGS sequence"/>
</dbReference>
<organism evidence="5 6">
    <name type="scientific">Mycobacterium decipiens</name>
    <dbReference type="NCBI Taxonomy" id="1430326"/>
    <lineage>
        <taxon>Bacteria</taxon>
        <taxon>Bacillati</taxon>
        <taxon>Actinomycetota</taxon>
        <taxon>Actinomycetes</taxon>
        <taxon>Mycobacteriales</taxon>
        <taxon>Mycobacteriaceae</taxon>
        <taxon>Mycobacterium</taxon>
    </lineage>
</organism>
<dbReference type="InterPro" id="IPR051312">
    <property type="entry name" value="Diverse_Substr_Oxidored"/>
</dbReference>
<evidence type="ECO:0000256" key="2">
    <source>
        <dbReference type="ARBA" id="ARBA00022827"/>
    </source>
</evidence>
<dbReference type="Gene3D" id="3.30.43.10">
    <property type="entry name" value="Uridine Diphospho-n-acetylenolpyruvylglucosamine Reductase, domain 2"/>
    <property type="match status" value="1"/>
</dbReference>
<keyword evidence="1" id="KW-0285">Flavoprotein</keyword>
<evidence type="ECO:0000256" key="3">
    <source>
        <dbReference type="ARBA" id="ARBA00023002"/>
    </source>
</evidence>
<dbReference type="PANTHER" id="PTHR42659">
    <property type="entry name" value="XANTHINE DEHYDROGENASE SUBUNIT C-RELATED"/>
    <property type="match status" value="1"/>
</dbReference>
<dbReference type="InterPro" id="IPR002346">
    <property type="entry name" value="Mopterin_DH_FAD-bd"/>
</dbReference>
<keyword evidence="6" id="KW-1185">Reference proteome</keyword>
<protein>
    <submittedName>
        <fullName evidence="5">Carbon monoxide dehydrogenase</fullName>
    </submittedName>
</protein>
<keyword evidence="3" id="KW-0560">Oxidoreductase</keyword>
<dbReference type="InterPro" id="IPR016169">
    <property type="entry name" value="FAD-bd_PCMH_sub2"/>
</dbReference>
<dbReference type="SUPFAM" id="SSF56176">
    <property type="entry name" value="FAD-binding/transporter-associated domain-like"/>
    <property type="match status" value="1"/>
</dbReference>
<dbReference type="GO" id="GO:0016491">
    <property type="term" value="F:oxidoreductase activity"/>
    <property type="evidence" value="ECO:0007669"/>
    <property type="project" value="UniProtKB-KW"/>
</dbReference>
<reference evidence="5 6" key="1">
    <citation type="submission" date="2017-04" db="EMBL/GenBank/DDBJ databases">
        <title>The new phylogeny of genus Mycobacterium.</title>
        <authorList>
            <person name="Tortoli E."/>
            <person name="Trovato A."/>
            <person name="Cirillo D.M."/>
        </authorList>
    </citation>
    <scope>NUCLEOTIDE SEQUENCE [LARGE SCALE GENOMIC DNA]</scope>
    <source>
        <strain evidence="5 6">TBL 1200985</strain>
    </source>
</reference>
<dbReference type="STRING" id="1430326.B8W66_20920"/>
<dbReference type="InterPro" id="IPR016166">
    <property type="entry name" value="FAD-bd_PCMH"/>
</dbReference>
<evidence type="ECO:0000313" key="6">
    <source>
        <dbReference type="Proteomes" id="UP000193247"/>
    </source>
</evidence>
<feature type="domain" description="FAD-binding PCMH-type" evidence="4">
    <location>
        <begin position="1"/>
        <end position="177"/>
    </location>
</feature>
<evidence type="ECO:0000256" key="1">
    <source>
        <dbReference type="ARBA" id="ARBA00022630"/>
    </source>
</evidence>
<keyword evidence="2" id="KW-0274">FAD</keyword>
<dbReference type="EMBL" id="NCXP01000040">
    <property type="protein sequence ID" value="OSC38128.1"/>
    <property type="molecule type" value="Genomic_DNA"/>
</dbReference>
<dbReference type="AlphaFoldDB" id="A0A1X2LQ12"/>
<sequence length="298" mass="31757">MKPAVFDYHRASTVEEAVSLLADLGEEAKILAGGQSLVPMLSMRLAFFDHLIDISRLSELQGIERRGDELWIGAGTTDARVGSDPQVRQAVPLLTRVTPYIGHFQIRNRGTLGGSIAHADAAGEYPAVALALDAMMEVRSSRGQRTIAAADFFAGLWETTMASDELLTGVRFPMWDCRSGFAVHEFSRRHGDFAIAGSVVAIQLDDHEDQARVSRCAIGLLGLGSTPRRATAAETAVVGMPVSELAAAEVGETAMTGLDDIPEDVQGSASYRARVGAAMTARAWAQAVEDATTEAIDA</sequence>
<dbReference type="OrthoDB" id="9793944at2"/>
<dbReference type="PROSITE" id="PS51387">
    <property type="entry name" value="FAD_PCMH"/>
    <property type="match status" value="1"/>
</dbReference>
<gene>
    <name evidence="5" type="ORF">B8W66_20920</name>
</gene>
<name>A0A1X2LQ12_9MYCO</name>
<dbReference type="InterPro" id="IPR005107">
    <property type="entry name" value="CO_DH_flav_C"/>
</dbReference>
<accession>A0A1X2LQ12</accession>